<proteinExistence type="predicted"/>
<dbReference type="Proteomes" id="UP001056120">
    <property type="component" value="Linkage Group LG24"/>
</dbReference>
<organism evidence="1 2">
    <name type="scientific">Smallanthus sonchifolius</name>
    <dbReference type="NCBI Taxonomy" id="185202"/>
    <lineage>
        <taxon>Eukaryota</taxon>
        <taxon>Viridiplantae</taxon>
        <taxon>Streptophyta</taxon>
        <taxon>Embryophyta</taxon>
        <taxon>Tracheophyta</taxon>
        <taxon>Spermatophyta</taxon>
        <taxon>Magnoliopsida</taxon>
        <taxon>eudicotyledons</taxon>
        <taxon>Gunneridae</taxon>
        <taxon>Pentapetalae</taxon>
        <taxon>asterids</taxon>
        <taxon>campanulids</taxon>
        <taxon>Asterales</taxon>
        <taxon>Asteraceae</taxon>
        <taxon>Asteroideae</taxon>
        <taxon>Heliantheae alliance</taxon>
        <taxon>Millerieae</taxon>
        <taxon>Smallanthus</taxon>
    </lineage>
</organism>
<evidence type="ECO:0000313" key="2">
    <source>
        <dbReference type="Proteomes" id="UP001056120"/>
    </source>
</evidence>
<gene>
    <name evidence="1" type="ORF">L1987_70675</name>
</gene>
<comment type="caution">
    <text evidence="1">The sequence shown here is derived from an EMBL/GenBank/DDBJ whole genome shotgun (WGS) entry which is preliminary data.</text>
</comment>
<reference evidence="2" key="1">
    <citation type="journal article" date="2022" name="Mol. Ecol. Resour.">
        <title>The genomes of chicory, endive, great burdock and yacon provide insights into Asteraceae palaeo-polyploidization history and plant inulin production.</title>
        <authorList>
            <person name="Fan W."/>
            <person name="Wang S."/>
            <person name="Wang H."/>
            <person name="Wang A."/>
            <person name="Jiang F."/>
            <person name="Liu H."/>
            <person name="Zhao H."/>
            <person name="Xu D."/>
            <person name="Zhang Y."/>
        </authorList>
    </citation>
    <scope>NUCLEOTIDE SEQUENCE [LARGE SCALE GENOMIC DNA]</scope>
    <source>
        <strain evidence="2">cv. Yunnan</strain>
    </source>
</reference>
<name>A0ACB9AQX0_9ASTR</name>
<dbReference type="EMBL" id="CM042041">
    <property type="protein sequence ID" value="KAI3712126.1"/>
    <property type="molecule type" value="Genomic_DNA"/>
</dbReference>
<evidence type="ECO:0000313" key="1">
    <source>
        <dbReference type="EMBL" id="KAI3712126.1"/>
    </source>
</evidence>
<keyword evidence="2" id="KW-1185">Reference proteome</keyword>
<accession>A0ACB9AQX0</accession>
<sequence>MLHSVEAVVVDGIVVGAGTAEGMVEAARRAGSAGREWAAGRAGEGREGAAGRVEEGREGAVVVAEDVDHSPILTSKLV</sequence>
<reference evidence="1 2" key="2">
    <citation type="journal article" date="2022" name="Mol. Ecol. Resour.">
        <title>The genomes of chicory, endive, great burdock and yacon provide insights into Asteraceae paleo-polyploidization history and plant inulin production.</title>
        <authorList>
            <person name="Fan W."/>
            <person name="Wang S."/>
            <person name="Wang H."/>
            <person name="Wang A."/>
            <person name="Jiang F."/>
            <person name="Liu H."/>
            <person name="Zhao H."/>
            <person name="Xu D."/>
            <person name="Zhang Y."/>
        </authorList>
    </citation>
    <scope>NUCLEOTIDE SEQUENCE [LARGE SCALE GENOMIC DNA]</scope>
    <source>
        <strain evidence="2">cv. Yunnan</strain>
        <tissue evidence="1">Leaves</tissue>
    </source>
</reference>
<protein>
    <submittedName>
        <fullName evidence="1">Uncharacterized protein</fullName>
    </submittedName>
</protein>